<dbReference type="AlphaFoldDB" id="A0A0M3HEZ8"/>
<evidence type="ECO:0000313" key="1">
    <source>
        <dbReference type="Proteomes" id="UP000036681"/>
    </source>
</evidence>
<dbReference type="WBParaSite" id="ALUE_0000009301-mRNA-1">
    <property type="protein sequence ID" value="ALUE_0000009301-mRNA-1"/>
    <property type="gene ID" value="ALUE_0000009301"/>
</dbReference>
<keyword evidence="1" id="KW-1185">Reference proteome</keyword>
<reference evidence="2" key="1">
    <citation type="submission" date="2017-02" db="UniProtKB">
        <authorList>
            <consortium name="WormBaseParasite"/>
        </authorList>
    </citation>
    <scope>IDENTIFICATION</scope>
</reference>
<dbReference type="Proteomes" id="UP000036681">
    <property type="component" value="Unplaced"/>
</dbReference>
<proteinExistence type="predicted"/>
<evidence type="ECO:0000313" key="2">
    <source>
        <dbReference type="WBParaSite" id="ALUE_0000009301-mRNA-1"/>
    </source>
</evidence>
<name>A0A0M3HEZ8_ASCLU</name>
<protein>
    <submittedName>
        <fullName evidence="2">Gag-pol polyprotein</fullName>
    </submittedName>
</protein>
<organism evidence="1 2">
    <name type="scientific">Ascaris lumbricoides</name>
    <name type="common">Giant roundworm</name>
    <dbReference type="NCBI Taxonomy" id="6252"/>
    <lineage>
        <taxon>Eukaryota</taxon>
        <taxon>Metazoa</taxon>
        <taxon>Ecdysozoa</taxon>
        <taxon>Nematoda</taxon>
        <taxon>Chromadorea</taxon>
        <taxon>Rhabditida</taxon>
        <taxon>Spirurina</taxon>
        <taxon>Ascaridomorpha</taxon>
        <taxon>Ascaridoidea</taxon>
        <taxon>Ascarididae</taxon>
        <taxon>Ascaris</taxon>
    </lineage>
</organism>
<sequence>MPKEEKWSMVLASMGRINPLELANEMVLILSTAAEAFNMPIELGTQSKEVGMEIGVTKTKGIQSGGRL</sequence>
<accession>A0A0M3HEZ8</accession>